<dbReference type="InterPro" id="IPR028939">
    <property type="entry name" value="P5C_Rdtase_cat_N"/>
</dbReference>
<dbReference type="PANTHER" id="PTHR11645">
    <property type="entry name" value="PYRROLINE-5-CARBOXYLATE REDUCTASE"/>
    <property type="match status" value="1"/>
</dbReference>
<name>A0A4P9WES1_9FUNG</name>
<keyword evidence="2 4" id="KW-0521">NADP</keyword>
<dbReference type="OrthoDB" id="10263291at2759"/>
<proteinExistence type="inferred from homology"/>
<dbReference type="InterPro" id="IPR008927">
    <property type="entry name" value="6-PGluconate_DH-like_C_sf"/>
</dbReference>
<dbReference type="InterPro" id="IPR053790">
    <property type="entry name" value="P5CR-like_CS"/>
</dbReference>
<evidence type="ECO:0000256" key="3">
    <source>
        <dbReference type="ARBA" id="ARBA00023002"/>
    </source>
</evidence>
<organism evidence="8 9">
    <name type="scientific">Blyttiomyces helicus</name>
    <dbReference type="NCBI Taxonomy" id="388810"/>
    <lineage>
        <taxon>Eukaryota</taxon>
        <taxon>Fungi</taxon>
        <taxon>Fungi incertae sedis</taxon>
        <taxon>Chytridiomycota</taxon>
        <taxon>Chytridiomycota incertae sedis</taxon>
        <taxon>Chytridiomycetes</taxon>
        <taxon>Chytridiomycetes incertae sedis</taxon>
        <taxon>Blyttiomyces</taxon>
    </lineage>
</organism>
<evidence type="ECO:0000256" key="2">
    <source>
        <dbReference type="ARBA" id="ARBA00022857"/>
    </source>
</evidence>
<dbReference type="SUPFAM" id="SSF48179">
    <property type="entry name" value="6-phosphogluconate dehydrogenase C-terminal domain-like"/>
    <property type="match status" value="1"/>
</dbReference>
<comment type="similarity">
    <text evidence="1 5">Belongs to the pyrroline-5-carboxylate reductase family.</text>
</comment>
<dbReference type="HAMAP" id="MF_01925">
    <property type="entry name" value="P5C_reductase"/>
    <property type="match status" value="1"/>
</dbReference>
<keyword evidence="5" id="KW-0028">Amino-acid biosynthesis</keyword>
<feature type="non-terminal residue" evidence="8">
    <location>
        <position position="1"/>
    </location>
</feature>
<keyword evidence="5" id="KW-0641">Proline biosynthesis</keyword>
<dbReference type="PROSITE" id="PS00521">
    <property type="entry name" value="P5CR"/>
    <property type="match status" value="1"/>
</dbReference>
<evidence type="ECO:0000256" key="1">
    <source>
        <dbReference type="ARBA" id="ARBA00005525"/>
    </source>
</evidence>
<keyword evidence="3 5" id="KW-0560">Oxidoreductase</keyword>
<dbReference type="Proteomes" id="UP000269721">
    <property type="component" value="Unassembled WGS sequence"/>
</dbReference>
<comment type="catalytic activity">
    <reaction evidence="5">
        <text>L-proline + NADP(+) = (S)-1-pyrroline-5-carboxylate + NADPH + 2 H(+)</text>
        <dbReference type="Rhea" id="RHEA:14109"/>
        <dbReference type="ChEBI" id="CHEBI:15378"/>
        <dbReference type="ChEBI" id="CHEBI:17388"/>
        <dbReference type="ChEBI" id="CHEBI:57783"/>
        <dbReference type="ChEBI" id="CHEBI:58349"/>
        <dbReference type="ChEBI" id="CHEBI:60039"/>
        <dbReference type="EC" id="1.5.1.2"/>
    </reaction>
</comment>
<dbReference type="EMBL" id="KZ995671">
    <property type="protein sequence ID" value="RKO90213.1"/>
    <property type="molecule type" value="Genomic_DNA"/>
</dbReference>
<protein>
    <recommendedName>
        <fullName evidence="5">Pyrroline-5-carboxylate reductase</fullName>
        <ecNumber evidence="5">1.5.1.2</ecNumber>
    </recommendedName>
</protein>
<sequence>GGGNMATAIIGGLLAKSYPAQNILVSEPLAESRTRLETQFGVLTSPTNVDAVRFTPHPSHDGRPADLVVFAVKPQILREVAEGIAAEVDSARPLIVTIAAGIRLVDLARWLSPSPTSAAPAIVRAMPNTPALVGEGATGLFAGAGVSEDARALAYSVIGAVSKSTYWVEREELIDVVTGLSGSGPAYFFLMVEALAAAAHELGLPLEVARGLAAQTCLGAGKMLTTSEDDAAELRRKVTSPKGTTEAAINSFEASGLRDACKAAVIAATKRGEELGDVFGKVGTRFFLAGLGAFG</sequence>
<dbReference type="EC" id="1.5.1.2" evidence="5"/>
<dbReference type="Pfam" id="PF03807">
    <property type="entry name" value="F420_oxidored"/>
    <property type="match status" value="1"/>
</dbReference>
<dbReference type="PIRSF" id="PIRSF000193">
    <property type="entry name" value="Pyrrol-5-carb_rd"/>
    <property type="match status" value="1"/>
</dbReference>
<dbReference type="GO" id="GO:0055129">
    <property type="term" value="P:L-proline biosynthetic process"/>
    <property type="evidence" value="ECO:0007669"/>
    <property type="project" value="UniProtKB-UniPathway"/>
</dbReference>
<evidence type="ECO:0000259" key="7">
    <source>
        <dbReference type="Pfam" id="PF14748"/>
    </source>
</evidence>
<dbReference type="PANTHER" id="PTHR11645:SF0">
    <property type="entry name" value="PYRROLINE-5-CARBOXYLATE REDUCTASE 3"/>
    <property type="match status" value="1"/>
</dbReference>
<accession>A0A4P9WES1</accession>
<comment type="pathway">
    <text evidence="5">Amino-acid biosynthesis; L-proline biosynthesis; L-proline from L-glutamate 5-semialdehyde: step 1/1.</text>
</comment>
<dbReference type="SUPFAM" id="SSF51735">
    <property type="entry name" value="NAD(P)-binding Rossmann-fold domains"/>
    <property type="match status" value="1"/>
</dbReference>
<dbReference type="Gene3D" id="3.40.50.720">
    <property type="entry name" value="NAD(P)-binding Rossmann-like Domain"/>
    <property type="match status" value="1"/>
</dbReference>
<reference evidence="9" key="1">
    <citation type="journal article" date="2018" name="Nat. Microbiol.">
        <title>Leveraging single-cell genomics to expand the fungal tree of life.</title>
        <authorList>
            <person name="Ahrendt S.R."/>
            <person name="Quandt C.A."/>
            <person name="Ciobanu D."/>
            <person name="Clum A."/>
            <person name="Salamov A."/>
            <person name="Andreopoulos B."/>
            <person name="Cheng J.F."/>
            <person name="Woyke T."/>
            <person name="Pelin A."/>
            <person name="Henrissat B."/>
            <person name="Reynolds N.K."/>
            <person name="Benny G.L."/>
            <person name="Smith M.E."/>
            <person name="James T.Y."/>
            <person name="Grigoriev I.V."/>
        </authorList>
    </citation>
    <scope>NUCLEOTIDE SEQUENCE [LARGE SCALE GENOMIC DNA]</scope>
</reference>
<feature type="domain" description="Pyrroline-5-carboxylate reductase dimerisation" evidence="7">
    <location>
        <begin position="171"/>
        <end position="275"/>
    </location>
</feature>
<dbReference type="InterPro" id="IPR036291">
    <property type="entry name" value="NAD(P)-bd_dom_sf"/>
</dbReference>
<keyword evidence="9" id="KW-1185">Reference proteome</keyword>
<dbReference type="InterPro" id="IPR029036">
    <property type="entry name" value="P5CR_dimer"/>
</dbReference>
<evidence type="ECO:0000256" key="5">
    <source>
        <dbReference type="RuleBase" id="RU003903"/>
    </source>
</evidence>
<feature type="domain" description="Pyrroline-5-carboxylate reductase catalytic N-terminal" evidence="6">
    <location>
        <begin position="1"/>
        <end position="101"/>
    </location>
</feature>
<gene>
    <name evidence="8" type="ORF">BDK51DRAFT_23885</name>
</gene>
<dbReference type="FunFam" id="1.10.3730.10:FF:000001">
    <property type="entry name" value="Pyrroline-5-carboxylate reductase"/>
    <property type="match status" value="1"/>
</dbReference>
<evidence type="ECO:0000313" key="8">
    <source>
        <dbReference type="EMBL" id="RKO90213.1"/>
    </source>
</evidence>
<dbReference type="InterPro" id="IPR000304">
    <property type="entry name" value="Pyrroline-COOH_reductase"/>
</dbReference>
<evidence type="ECO:0000259" key="6">
    <source>
        <dbReference type="Pfam" id="PF03807"/>
    </source>
</evidence>
<evidence type="ECO:0000313" key="9">
    <source>
        <dbReference type="Proteomes" id="UP000269721"/>
    </source>
</evidence>
<dbReference type="NCBIfam" id="TIGR00112">
    <property type="entry name" value="proC"/>
    <property type="match status" value="1"/>
</dbReference>
<dbReference type="GO" id="GO:0004735">
    <property type="term" value="F:pyrroline-5-carboxylate reductase activity"/>
    <property type="evidence" value="ECO:0007669"/>
    <property type="project" value="UniProtKB-EC"/>
</dbReference>
<evidence type="ECO:0000256" key="4">
    <source>
        <dbReference type="PIRSR" id="PIRSR000193-1"/>
    </source>
</evidence>
<dbReference type="Gene3D" id="1.10.3730.10">
    <property type="entry name" value="ProC C-terminal domain-like"/>
    <property type="match status" value="1"/>
</dbReference>
<feature type="binding site" evidence="4">
    <location>
        <begin position="71"/>
        <end position="74"/>
    </location>
    <ligand>
        <name>NADP(+)</name>
        <dbReference type="ChEBI" id="CHEBI:58349"/>
    </ligand>
</feature>
<dbReference type="AlphaFoldDB" id="A0A4P9WES1"/>
<dbReference type="Pfam" id="PF14748">
    <property type="entry name" value="P5CR_dimer"/>
    <property type="match status" value="1"/>
</dbReference>
<dbReference type="UniPathway" id="UPA00098">
    <property type="reaction ID" value="UER00361"/>
</dbReference>